<dbReference type="InterPro" id="IPR007561">
    <property type="entry name" value="Cell_div_SepF/SepF-rel"/>
</dbReference>
<feature type="region of interest" description="Disordered" evidence="6">
    <location>
        <begin position="134"/>
        <end position="153"/>
    </location>
</feature>
<proteinExistence type="inferred from homology"/>
<dbReference type="PANTHER" id="PTHR35798:SF1">
    <property type="entry name" value="CELL DIVISION PROTEIN SEPF"/>
    <property type="match status" value="1"/>
</dbReference>
<dbReference type="Proteomes" id="UP000184471">
    <property type="component" value="Unassembled WGS sequence"/>
</dbReference>
<feature type="compositionally biased region" description="Basic and acidic residues" evidence="6">
    <location>
        <begin position="91"/>
        <end position="117"/>
    </location>
</feature>
<keyword evidence="8" id="KW-1185">Reference proteome</keyword>
<dbReference type="InterPro" id="IPR038594">
    <property type="entry name" value="SepF-like_sf"/>
</dbReference>
<evidence type="ECO:0000313" key="7">
    <source>
        <dbReference type="EMBL" id="SHH21849.1"/>
    </source>
</evidence>
<feature type="compositionally biased region" description="Basic and acidic residues" evidence="6">
    <location>
        <begin position="27"/>
        <end position="75"/>
    </location>
</feature>
<evidence type="ECO:0000256" key="5">
    <source>
        <dbReference type="HAMAP-Rule" id="MF_01197"/>
    </source>
</evidence>
<organism evidence="7 8">
    <name type="scientific">Geodermatophilus nigrescens</name>
    <dbReference type="NCBI Taxonomy" id="1070870"/>
    <lineage>
        <taxon>Bacteria</taxon>
        <taxon>Bacillati</taxon>
        <taxon>Actinomycetota</taxon>
        <taxon>Actinomycetes</taxon>
        <taxon>Geodermatophilales</taxon>
        <taxon>Geodermatophilaceae</taxon>
        <taxon>Geodermatophilus</taxon>
    </lineage>
</organism>
<dbReference type="GO" id="GO:0043093">
    <property type="term" value="P:FtsZ-dependent cytokinesis"/>
    <property type="evidence" value="ECO:0007669"/>
    <property type="project" value="UniProtKB-UniRule"/>
</dbReference>
<dbReference type="RefSeq" id="WP_175562953.1">
    <property type="nucleotide sequence ID" value="NZ_FQVX01000005.1"/>
</dbReference>
<evidence type="ECO:0000256" key="6">
    <source>
        <dbReference type="SAM" id="MobiDB-lite"/>
    </source>
</evidence>
<comment type="similarity">
    <text evidence="5">Belongs to the SepF family.</text>
</comment>
<keyword evidence="2 5" id="KW-0717">Septation</keyword>
<gene>
    <name evidence="5" type="primary">sepF</name>
    <name evidence="7" type="ORF">SAMN05444351_4325</name>
</gene>
<reference evidence="7 8" key="1">
    <citation type="submission" date="2016-11" db="EMBL/GenBank/DDBJ databases">
        <authorList>
            <person name="Jaros S."/>
            <person name="Januszkiewicz K."/>
            <person name="Wedrychowicz H."/>
        </authorList>
    </citation>
    <scope>NUCLEOTIDE SEQUENCE [LARGE SCALE GENOMIC DNA]</scope>
    <source>
        <strain evidence="7 8">DSM 45408</strain>
    </source>
</reference>
<comment type="function">
    <text evidence="4 5">Cell division protein that is part of the divisome complex and is recruited early to the Z-ring. Probably stimulates Z-ring formation, perhaps through the cross-linking of FtsZ protofilaments. Its function overlaps with FtsA.</text>
</comment>
<protein>
    <recommendedName>
        <fullName evidence="5">Cell division protein SepF</fullName>
    </recommendedName>
</protein>
<comment type="subcellular location">
    <subcellularLocation>
        <location evidence="5">Cytoplasm</location>
    </subcellularLocation>
    <text evidence="5">Localizes to the division site, in a FtsZ-dependent manner.</text>
</comment>
<evidence type="ECO:0000256" key="4">
    <source>
        <dbReference type="ARBA" id="ARBA00044936"/>
    </source>
</evidence>
<keyword evidence="3 5" id="KW-0131">Cell cycle</keyword>
<keyword evidence="5" id="KW-0963">Cytoplasm</keyword>
<dbReference type="STRING" id="1070870.SAMN05444351_4325"/>
<sequence length="301" mass="32311">MAGAMKKMGIYLGLVEDDDARAYGRYDARQSDHHDRYDDGYDERYDDGRYDDARYDDRRPARAEGRYEGRYDDRYAGGTGYYDSLTGDPGYDERHADRHLDERRDDRRDDRHRDGRPEPALAPEPAVLRRGGATRLGLATPPPAGVASGPVPAAAEVRTASPAGARLGTVGGTVGGAGTGGGGTAGASAGLAAREAVAVAEPAPEPVKQPYRITTLCPKTYNEARAIGEAFREGSPVIMNLTDLDHADARRLVDFAAGLIFGLRGSIEPVTAKVFLLSPRDVDVTAEDKARIREGGFSAES</sequence>
<dbReference type="HAMAP" id="MF_01197">
    <property type="entry name" value="SepF"/>
    <property type="match status" value="1"/>
</dbReference>
<dbReference type="PANTHER" id="PTHR35798">
    <property type="entry name" value="CELL DIVISION PROTEIN SEPF"/>
    <property type="match status" value="1"/>
</dbReference>
<dbReference type="GO" id="GO:0000917">
    <property type="term" value="P:division septum assembly"/>
    <property type="evidence" value="ECO:0007669"/>
    <property type="project" value="UniProtKB-KW"/>
</dbReference>
<evidence type="ECO:0000256" key="2">
    <source>
        <dbReference type="ARBA" id="ARBA00023210"/>
    </source>
</evidence>
<dbReference type="Pfam" id="PF04472">
    <property type="entry name" value="SepF"/>
    <property type="match status" value="1"/>
</dbReference>
<dbReference type="EMBL" id="FQVX01000005">
    <property type="protein sequence ID" value="SHH21849.1"/>
    <property type="molecule type" value="Genomic_DNA"/>
</dbReference>
<evidence type="ECO:0000256" key="3">
    <source>
        <dbReference type="ARBA" id="ARBA00023306"/>
    </source>
</evidence>
<feature type="compositionally biased region" description="Low complexity" evidence="6">
    <location>
        <begin position="118"/>
        <end position="129"/>
    </location>
</feature>
<dbReference type="AlphaFoldDB" id="A0A1M5R761"/>
<evidence type="ECO:0000313" key="8">
    <source>
        <dbReference type="Proteomes" id="UP000184471"/>
    </source>
</evidence>
<keyword evidence="1 5" id="KW-0132">Cell division</keyword>
<dbReference type="InterPro" id="IPR023052">
    <property type="entry name" value="Cell_div_SepF"/>
</dbReference>
<evidence type="ECO:0000256" key="1">
    <source>
        <dbReference type="ARBA" id="ARBA00022618"/>
    </source>
</evidence>
<name>A0A1M5R761_9ACTN</name>
<comment type="subunit">
    <text evidence="5">Homodimer. Interacts with FtsZ.</text>
</comment>
<accession>A0A1M5R761</accession>
<dbReference type="GO" id="GO:0005737">
    <property type="term" value="C:cytoplasm"/>
    <property type="evidence" value="ECO:0007669"/>
    <property type="project" value="UniProtKB-SubCell"/>
</dbReference>
<dbReference type="Gene3D" id="3.30.110.150">
    <property type="entry name" value="SepF-like protein"/>
    <property type="match status" value="1"/>
</dbReference>
<feature type="region of interest" description="Disordered" evidence="6">
    <location>
        <begin position="27"/>
        <end position="129"/>
    </location>
</feature>